<dbReference type="Proteomes" id="UP000321393">
    <property type="component" value="Unassembled WGS sequence"/>
</dbReference>
<proteinExistence type="predicted"/>
<dbReference type="InterPro" id="IPR043128">
    <property type="entry name" value="Rev_trsase/Diguanyl_cyclase"/>
</dbReference>
<comment type="caution">
    <text evidence="2">The sequence shown here is derived from an EMBL/GenBank/DDBJ whole genome shotgun (WGS) entry which is preliminary data.</text>
</comment>
<dbReference type="InterPro" id="IPR043502">
    <property type="entry name" value="DNA/RNA_pol_sf"/>
</dbReference>
<accession>A0A5A7UDT2</accession>
<dbReference type="SUPFAM" id="SSF56672">
    <property type="entry name" value="DNA/RNA polymerases"/>
    <property type="match status" value="1"/>
</dbReference>
<dbReference type="Gene3D" id="3.30.70.270">
    <property type="match status" value="1"/>
</dbReference>
<sequence length="66" mass="7330">MTDCLKKGAFYWGEKQQHSFDSLKRTLANQPILKLSEFDSHFEMAAGSSGVRIGAVLSPWSSGRIL</sequence>
<evidence type="ECO:0000259" key="1">
    <source>
        <dbReference type="Pfam" id="PF17919"/>
    </source>
</evidence>
<evidence type="ECO:0000313" key="2">
    <source>
        <dbReference type="EMBL" id="KAA0051681.1"/>
    </source>
</evidence>
<dbReference type="Pfam" id="PF17919">
    <property type="entry name" value="RT_RNaseH_2"/>
    <property type="match status" value="1"/>
</dbReference>
<evidence type="ECO:0000313" key="3">
    <source>
        <dbReference type="Proteomes" id="UP000321393"/>
    </source>
</evidence>
<dbReference type="AlphaFoldDB" id="A0A5A7UDT2"/>
<dbReference type="InterPro" id="IPR041577">
    <property type="entry name" value="RT_RNaseH_2"/>
</dbReference>
<feature type="domain" description="Reverse transcriptase/retrotransposon-derived protein RNase H-like" evidence="1">
    <location>
        <begin position="12"/>
        <end position="59"/>
    </location>
</feature>
<protein>
    <submittedName>
        <fullName evidence="2">Gag-pol polyprotein</fullName>
    </submittedName>
</protein>
<gene>
    <name evidence="2" type="ORF">E6C27_scaffold60G00590</name>
</gene>
<organism evidence="2 3">
    <name type="scientific">Cucumis melo var. makuwa</name>
    <name type="common">Oriental melon</name>
    <dbReference type="NCBI Taxonomy" id="1194695"/>
    <lineage>
        <taxon>Eukaryota</taxon>
        <taxon>Viridiplantae</taxon>
        <taxon>Streptophyta</taxon>
        <taxon>Embryophyta</taxon>
        <taxon>Tracheophyta</taxon>
        <taxon>Spermatophyta</taxon>
        <taxon>Magnoliopsida</taxon>
        <taxon>eudicotyledons</taxon>
        <taxon>Gunneridae</taxon>
        <taxon>Pentapetalae</taxon>
        <taxon>rosids</taxon>
        <taxon>fabids</taxon>
        <taxon>Cucurbitales</taxon>
        <taxon>Cucurbitaceae</taxon>
        <taxon>Benincaseae</taxon>
        <taxon>Cucumis</taxon>
    </lineage>
</organism>
<dbReference type="EMBL" id="SSTE01011134">
    <property type="protein sequence ID" value="KAA0051681.1"/>
    <property type="molecule type" value="Genomic_DNA"/>
</dbReference>
<name>A0A5A7UDT2_CUCMM</name>
<reference evidence="2 3" key="1">
    <citation type="submission" date="2019-08" db="EMBL/GenBank/DDBJ databases">
        <title>Draft genome sequences of two oriental melons (Cucumis melo L. var makuwa).</title>
        <authorList>
            <person name="Kwon S.-Y."/>
        </authorList>
    </citation>
    <scope>NUCLEOTIDE SEQUENCE [LARGE SCALE GENOMIC DNA]</scope>
    <source>
        <strain evidence="3">cv. SW 3</strain>
        <tissue evidence="2">Leaf</tissue>
    </source>
</reference>